<protein>
    <recommendedName>
        <fullName evidence="3">Protein BANP</fullName>
    </recommendedName>
</protein>
<gene>
    <name evidence="13" type="primary">BANP</name>
    <name evidence="13" type="ORF">NPIL_161061</name>
</gene>
<accession>A0A8X6T1S9</accession>
<evidence type="ECO:0000313" key="13">
    <source>
        <dbReference type="EMBL" id="GFS71739.1"/>
    </source>
</evidence>
<dbReference type="GO" id="GO:0042177">
    <property type="term" value="P:negative regulation of protein catabolic process"/>
    <property type="evidence" value="ECO:0007669"/>
    <property type="project" value="TreeGrafter"/>
</dbReference>
<evidence type="ECO:0000256" key="9">
    <source>
        <dbReference type="ARBA" id="ARBA00023163"/>
    </source>
</evidence>
<dbReference type="GO" id="GO:0005634">
    <property type="term" value="C:nucleus"/>
    <property type="evidence" value="ECO:0007669"/>
    <property type="project" value="UniProtKB-SubCell"/>
</dbReference>
<comment type="caution">
    <text evidence="13">The sequence shown here is derived from an EMBL/GenBank/DDBJ whole genome shotgun (WGS) entry which is preliminary data.</text>
</comment>
<dbReference type="PANTHER" id="PTHR16243">
    <property type="entry name" value="BTG3-ASSOCIATED NUCLEAR PROTEIN BANP"/>
    <property type="match status" value="1"/>
</dbReference>
<evidence type="ECO:0000256" key="11">
    <source>
        <dbReference type="ARBA" id="ARBA00023306"/>
    </source>
</evidence>
<dbReference type="GO" id="GO:0034504">
    <property type="term" value="P:protein localization to nucleus"/>
    <property type="evidence" value="ECO:0007669"/>
    <property type="project" value="TreeGrafter"/>
</dbReference>
<proteinExistence type="inferred from homology"/>
<dbReference type="InterPro" id="IPR018379">
    <property type="entry name" value="BEN_domain"/>
</dbReference>
<evidence type="ECO:0000259" key="12">
    <source>
        <dbReference type="PROSITE" id="PS51457"/>
    </source>
</evidence>
<evidence type="ECO:0000256" key="7">
    <source>
        <dbReference type="ARBA" id="ARBA00023054"/>
    </source>
</evidence>
<evidence type="ECO:0000256" key="10">
    <source>
        <dbReference type="ARBA" id="ARBA00023242"/>
    </source>
</evidence>
<dbReference type="OrthoDB" id="10052653at2759"/>
<dbReference type="Gene3D" id="1.10.10.2590">
    <property type="entry name" value="BEN domain"/>
    <property type="match status" value="1"/>
</dbReference>
<evidence type="ECO:0000256" key="2">
    <source>
        <dbReference type="ARBA" id="ARBA00009735"/>
    </source>
</evidence>
<organism evidence="13 14">
    <name type="scientific">Nephila pilipes</name>
    <name type="common">Giant wood spider</name>
    <name type="synonym">Nephila maculata</name>
    <dbReference type="NCBI Taxonomy" id="299642"/>
    <lineage>
        <taxon>Eukaryota</taxon>
        <taxon>Metazoa</taxon>
        <taxon>Ecdysozoa</taxon>
        <taxon>Arthropoda</taxon>
        <taxon>Chelicerata</taxon>
        <taxon>Arachnida</taxon>
        <taxon>Araneae</taxon>
        <taxon>Araneomorphae</taxon>
        <taxon>Entelegynae</taxon>
        <taxon>Araneoidea</taxon>
        <taxon>Nephilidae</taxon>
        <taxon>Nephila</taxon>
    </lineage>
</organism>
<dbReference type="PROSITE" id="PS51457">
    <property type="entry name" value="BEN"/>
    <property type="match status" value="1"/>
</dbReference>
<keyword evidence="5" id="KW-0156">Chromatin regulator</keyword>
<dbReference type="Pfam" id="PF10523">
    <property type="entry name" value="BEN"/>
    <property type="match status" value="1"/>
</dbReference>
<evidence type="ECO:0000256" key="5">
    <source>
        <dbReference type="ARBA" id="ARBA00022853"/>
    </source>
</evidence>
<evidence type="ECO:0000256" key="3">
    <source>
        <dbReference type="ARBA" id="ARBA00015794"/>
    </source>
</evidence>
<name>A0A8X6T1S9_NEPPI</name>
<dbReference type="AlphaFoldDB" id="A0A8X6T1S9"/>
<keyword evidence="8" id="KW-0238">DNA-binding</keyword>
<keyword evidence="11" id="KW-0131">Cell cycle</keyword>
<dbReference type="GO" id="GO:0006325">
    <property type="term" value="P:chromatin organization"/>
    <property type="evidence" value="ECO:0007669"/>
    <property type="project" value="UniProtKB-KW"/>
</dbReference>
<keyword evidence="14" id="KW-1185">Reference proteome</keyword>
<evidence type="ECO:0000313" key="14">
    <source>
        <dbReference type="Proteomes" id="UP000887013"/>
    </source>
</evidence>
<dbReference type="PANTHER" id="PTHR16243:SF2">
    <property type="entry name" value="PROTEIN BANP"/>
    <property type="match status" value="1"/>
</dbReference>
<keyword evidence="7" id="KW-0175">Coiled coil</keyword>
<evidence type="ECO:0000256" key="8">
    <source>
        <dbReference type="ARBA" id="ARBA00023125"/>
    </source>
</evidence>
<keyword evidence="9" id="KW-0804">Transcription</keyword>
<dbReference type="InterPro" id="IPR042343">
    <property type="entry name" value="BANP"/>
</dbReference>
<reference evidence="13" key="1">
    <citation type="submission" date="2020-08" db="EMBL/GenBank/DDBJ databases">
        <title>Multicomponent nature underlies the extraordinary mechanical properties of spider dragline silk.</title>
        <authorList>
            <person name="Kono N."/>
            <person name="Nakamura H."/>
            <person name="Mori M."/>
            <person name="Yoshida Y."/>
            <person name="Ohtoshi R."/>
            <person name="Malay A.D."/>
            <person name="Moran D.A.P."/>
            <person name="Tomita M."/>
            <person name="Numata K."/>
            <person name="Arakawa K."/>
        </authorList>
    </citation>
    <scope>NUCLEOTIDE SEQUENCE</scope>
</reference>
<evidence type="ECO:0000256" key="6">
    <source>
        <dbReference type="ARBA" id="ARBA00023015"/>
    </source>
</evidence>
<evidence type="ECO:0000256" key="4">
    <source>
        <dbReference type="ARBA" id="ARBA00022491"/>
    </source>
</evidence>
<dbReference type="EMBL" id="BMAW01095760">
    <property type="protein sequence ID" value="GFS71739.1"/>
    <property type="molecule type" value="Genomic_DNA"/>
</dbReference>
<sequence>MMTDYPAVVYIKASRLDKSASELEDDKELNVENPKKKMKVGKLLTIEKDYESSLKDYLVNFSKEITKRLEGIERDVDILDEGYYALEKKLENLSSVVSKQTETVWTKVANKEHVNGEVGVGPAIPVSSKVTFITLNREEDYPNGTWLGDPDNPERRVRCHISPTDLFHIHTTCTTAEKMALTLLDYLFDRETQACSNISGMGKHKKKQLDPLFVYGIKCHLNFHFGITELDWNKIKQNLDSKCRTAFRRKIKGLPLTPKGNHQSNSSHSDDLEARSDVIHFSDSVSQNSIINGGLTEHLSNESITFQVIKSESEANILEQAIKEAKGDFQILHATPEEVAEIQHTHSLQL</sequence>
<keyword evidence="10" id="KW-0539">Nucleus</keyword>
<dbReference type="SMART" id="SM01025">
    <property type="entry name" value="BEN"/>
    <property type="match status" value="1"/>
</dbReference>
<comment type="similarity">
    <text evidence="2">Belongs to the BANP/SMAR1 family.</text>
</comment>
<feature type="domain" description="BEN" evidence="12">
    <location>
        <begin position="154"/>
        <end position="250"/>
    </location>
</feature>
<dbReference type="GO" id="GO:0003677">
    <property type="term" value="F:DNA binding"/>
    <property type="evidence" value="ECO:0007669"/>
    <property type="project" value="UniProtKB-KW"/>
</dbReference>
<keyword evidence="4" id="KW-0678">Repressor</keyword>
<keyword evidence="6" id="KW-0805">Transcription regulation</keyword>
<comment type="subcellular location">
    <subcellularLocation>
        <location evidence="1">Nucleus</location>
    </subcellularLocation>
</comment>
<dbReference type="Proteomes" id="UP000887013">
    <property type="component" value="Unassembled WGS sequence"/>
</dbReference>
<evidence type="ECO:0000256" key="1">
    <source>
        <dbReference type="ARBA" id="ARBA00004123"/>
    </source>
</evidence>